<accession>A0ABD5VFU9</accession>
<dbReference type="AlphaFoldDB" id="A0ABD5VFU9"/>
<gene>
    <name evidence="2" type="ORF">ACFQGB_16265</name>
</gene>
<sequence length="459" mass="50292">MRRRRLLGALSASLVATSGCLSTVETPSFRGEESRPPLAREDFVTDDENAQRDAVVPNISLLPVSTAAGGPDDETARVAPAPGTETVDEERAAATSGNESTSSTTPPPTVDAPDRDLGKQGLYVTDDFWRYRTHVHRYALDEVTTTVFPTEPSTDTPVKVVVAASVYPRGGLVDSASSDPVRPESSAQQVTVPMDLSAAPEGVPLQYTAAVVPESVDRTDVEQDDLYAFMETDPFVVTDDHIERADRRGQLDAASGSAFEREPVEGGYVQTLRGRTNGRSWAVSYLALESAYAAASLRSRGRARAEYVSFELLEGAANEIAEFLYEAAENNGFTGEFERIQFALSFVQRLPYVEDSVSSGYDDYTQFIMETLTMLSGDCEDTSILFASILESEPFNYDAVLLEPPGHMAVGLLMQKDFDGFAYIYDERKYYYVETTTEGWGIGQIPDQYRESKASVYDV</sequence>
<reference evidence="2 3" key="1">
    <citation type="journal article" date="2019" name="Int. J. Syst. Evol. Microbiol.">
        <title>The Global Catalogue of Microorganisms (GCM) 10K type strain sequencing project: providing services to taxonomists for standard genome sequencing and annotation.</title>
        <authorList>
            <consortium name="The Broad Institute Genomics Platform"/>
            <consortium name="The Broad Institute Genome Sequencing Center for Infectious Disease"/>
            <person name="Wu L."/>
            <person name="Ma J."/>
        </authorList>
    </citation>
    <scope>NUCLEOTIDE SEQUENCE [LARGE SCALE GENOMIC DNA]</scope>
    <source>
        <strain evidence="2 3">GX26</strain>
    </source>
</reference>
<evidence type="ECO:0000256" key="1">
    <source>
        <dbReference type="SAM" id="MobiDB-lite"/>
    </source>
</evidence>
<organism evidence="2 3">
    <name type="scientific">Halorubellus litoreus</name>
    <dbReference type="NCBI Taxonomy" id="755308"/>
    <lineage>
        <taxon>Archaea</taxon>
        <taxon>Methanobacteriati</taxon>
        <taxon>Methanobacteriota</taxon>
        <taxon>Stenosarchaea group</taxon>
        <taxon>Halobacteria</taxon>
        <taxon>Halobacteriales</taxon>
        <taxon>Halorubellaceae</taxon>
        <taxon>Halorubellus</taxon>
    </lineage>
</organism>
<comment type="caution">
    <text evidence="2">The sequence shown here is derived from an EMBL/GenBank/DDBJ whole genome shotgun (WGS) entry which is preliminary data.</text>
</comment>
<dbReference type="InterPro" id="IPR010319">
    <property type="entry name" value="Transglutaminase-like_Cys_pept"/>
</dbReference>
<feature type="compositionally biased region" description="Low complexity" evidence="1">
    <location>
        <begin position="93"/>
        <end position="104"/>
    </location>
</feature>
<feature type="region of interest" description="Disordered" evidence="1">
    <location>
        <begin position="63"/>
        <end position="118"/>
    </location>
</feature>
<proteinExistence type="predicted"/>
<dbReference type="RefSeq" id="WP_336351368.1">
    <property type="nucleotide sequence ID" value="NZ_JAZAQL010000003.1"/>
</dbReference>
<dbReference type="PANTHER" id="PTHR39327">
    <property type="match status" value="1"/>
</dbReference>
<evidence type="ECO:0000313" key="3">
    <source>
        <dbReference type="Proteomes" id="UP001596395"/>
    </source>
</evidence>
<name>A0ABD5VFU9_9EURY</name>
<protein>
    <recommendedName>
        <fullName evidence="4">Transglutaminase-like superfamily protein</fullName>
    </recommendedName>
</protein>
<dbReference type="PROSITE" id="PS51257">
    <property type="entry name" value="PROKAR_LIPOPROTEIN"/>
    <property type="match status" value="1"/>
</dbReference>
<dbReference type="Gene3D" id="3.10.620.30">
    <property type="match status" value="1"/>
</dbReference>
<dbReference type="Proteomes" id="UP001596395">
    <property type="component" value="Unassembled WGS sequence"/>
</dbReference>
<evidence type="ECO:0008006" key="4">
    <source>
        <dbReference type="Google" id="ProtNLM"/>
    </source>
</evidence>
<keyword evidence="3" id="KW-1185">Reference proteome</keyword>
<dbReference type="EMBL" id="JBHSXN010000003">
    <property type="protein sequence ID" value="MFC6954419.1"/>
    <property type="molecule type" value="Genomic_DNA"/>
</dbReference>
<dbReference type="PANTHER" id="PTHR39327:SF1">
    <property type="entry name" value="BLR5470 PROTEIN"/>
    <property type="match status" value="1"/>
</dbReference>
<evidence type="ECO:0000313" key="2">
    <source>
        <dbReference type="EMBL" id="MFC6954419.1"/>
    </source>
</evidence>